<dbReference type="AlphaFoldDB" id="A0A368H965"/>
<dbReference type="GO" id="GO:0005634">
    <property type="term" value="C:nucleus"/>
    <property type="evidence" value="ECO:0007669"/>
    <property type="project" value="UniProtKB-SubCell"/>
</dbReference>
<comment type="caution">
    <text evidence="6">The sequence shown here is derived from an EMBL/GenBank/DDBJ whole genome shotgun (WGS) entry which is preliminary data.</text>
</comment>
<comment type="similarity">
    <text evidence="4">Belongs to the RNA polymerase II subunit 5-mediating protein family.</text>
</comment>
<dbReference type="InterPro" id="IPR009053">
    <property type="entry name" value="Prefoldin"/>
</dbReference>
<comment type="subunit">
    <text evidence="2">Heterohexamer of two PFD-alpha type and four PFD-beta type subunits.</text>
</comment>
<feature type="compositionally biased region" description="Polar residues" evidence="5">
    <location>
        <begin position="504"/>
        <end position="516"/>
    </location>
</feature>
<dbReference type="GO" id="GO:0003714">
    <property type="term" value="F:transcription corepressor activity"/>
    <property type="evidence" value="ECO:0007669"/>
    <property type="project" value="TreeGrafter"/>
</dbReference>
<dbReference type="Proteomes" id="UP000252519">
    <property type="component" value="Unassembled WGS sequence"/>
</dbReference>
<feature type="region of interest" description="Disordered" evidence="5">
    <location>
        <begin position="193"/>
        <end position="214"/>
    </location>
</feature>
<dbReference type="OrthoDB" id="21413at2759"/>
<dbReference type="CDD" id="cd23159">
    <property type="entry name" value="Prefoldin_URI1"/>
    <property type="match status" value="1"/>
</dbReference>
<evidence type="ECO:0000313" key="6">
    <source>
        <dbReference type="EMBL" id="RCN52258.1"/>
    </source>
</evidence>
<feature type="compositionally biased region" description="Acidic residues" evidence="5">
    <location>
        <begin position="358"/>
        <end position="383"/>
    </location>
</feature>
<dbReference type="InterPro" id="IPR052255">
    <property type="entry name" value="RNA_pol_II_subunit5-mediator"/>
</dbReference>
<feature type="compositionally biased region" description="Basic and acidic residues" evidence="5">
    <location>
        <begin position="306"/>
        <end position="321"/>
    </location>
</feature>
<feature type="compositionally biased region" description="Polar residues" evidence="5">
    <location>
        <begin position="252"/>
        <end position="263"/>
    </location>
</feature>
<dbReference type="Pfam" id="PF02996">
    <property type="entry name" value="Prefoldin"/>
    <property type="match status" value="1"/>
</dbReference>
<feature type="region of interest" description="Disordered" evidence="5">
    <location>
        <begin position="239"/>
        <end position="528"/>
    </location>
</feature>
<evidence type="ECO:0000256" key="3">
    <source>
        <dbReference type="ARBA" id="ARBA00023242"/>
    </source>
</evidence>
<evidence type="ECO:0000313" key="7">
    <source>
        <dbReference type="Proteomes" id="UP000252519"/>
    </source>
</evidence>
<sequence length="593" mass="65635">MATAAILNEERMKAYSTAAEQTFSRINKLLDAKHQELKEYDSLIQKLEELPRKRTHSIMCPVGSVGFLPASIVHTNEVLVGLGDGYFVDTTCYDAVQILERRKKVVEKNIADLHEHENLLKNYSKYAKELFERQRNSDEVEIREEYDEVKEAELRKKRKSRIVTPRPVTKTMADINAEAELMKRLEELEQQELRNGELDPSFDDTVEEDDEAPPTLDKILEKLDDEDTKTVMSILSSDKSALSSMEVKERQSPSVASGVSTVQERLRPAKSTVQDASPAPLPKAPKSTAKDELPPKTNAISAAEPVRADESTGYFRGDDLMRMLAEQQEEYEENPQSYQPPPGISTEAYQRVLRAVEEMNDEDSDDVDEDDRILEESEEEGSEDGAGSELDSDDLSEPENGRRVNIGPFTVQNLGPNATVIGSGGTDGQQEVTERTDISRAVVAKPVMEMGSGAGDDAEGAGLGAEESKKKNPRKKKSVVFAENLEDATLIDKNAPPSDVRAEPSTSTSDTRTASILRNAGEKTPTDENLLAKMNTNEEPHKVILPGSRAAFTGVVQEKNVEVLETGAVQPTVSGDSTKRQSLFKMKRLKNHV</sequence>
<dbReference type="Gene3D" id="1.10.287.370">
    <property type="match status" value="1"/>
</dbReference>
<proteinExistence type="inferred from homology"/>
<dbReference type="GO" id="GO:0019212">
    <property type="term" value="F:phosphatase inhibitor activity"/>
    <property type="evidence" value="ECO:0007669"/>
    <property type="project" value="TreeGrafter"/>
</dbReference>
<comment type="subcellular location">
    <subcellularLocation>
        <location evidence="1">Nucleus</location>
    </subcellularLocation>
</comment>
<dbReference type="PANTHER" id="PTHR15111:SF0">
    <property type="entry name" value="UNCONVENTIONAL PREFOLDIN RPB5 INTERACTOR 1"/>
    <property type="match status" value="1"/>
</dbReference>
<organism evidence="6 7">
    <name type="scientific">Ancylostoma caninum</name>
    <name type="common">Dog hookworm</name>
    <dbReference type="NCBI Taxonomy" id="29170"/>
    <lineage>
        <taxon>Eukaryota</taxon>
        <taxon>Metazoa</taxon>
        <taxon>Ecdysozoa</taxon>
        <taxon>Nematoda</taxon>
        <taxon>Chromadorea</taxon>
        <taxon>Rhabditida</taxon>
        <taxon>Rhabditina</taxon>
        <taxon>Rhabditomorpha</taxon>
        <taxon>Strongyloidea</taxon>
        <taxon>Ancylostomatidae</taxon>
        <taxon>Ancylostomatinae</taxon>
        <taxon>Ancylostoma</taxon>
    </lineage>
</organism>
<keyword evidence="7" id="KW-1185">Reference proteome</keyword>
<evidence type="ECO:0000256" key="1">
    <source>
        <dbReference type="ARBA" id="ARBA00004123"/>
    </source>
</evidence>
<evidence type="ECO:0000256" key="5">
    <source>
        <dbReference type="SAM" id="MobiDB-lite"/>
    </source>
</evidence>
<feature type="compositionally biased region" description="Acidic residues" evidence="5">
    <location>
        <begin position="200"/>
        <end position="212"/>
    </location>
</feature>
<accession>A0A368H965</accession>
<dbReference type="PANTHER" id="PTHR15111">
    <property type="entry name" value="RNA POLYMERASE II SUBUNIT 5-MEDIATING PROTEIN NNX3"/>
    <property type="match status" value="1"/>
</dbReference>
<reference evidence="6 7" key="1">
    <citation type="submission" date="2014-10" db="EMBL/GenBank/DDBJ databases">
        <title>Draft genome of the hookworm Ancylostoma caninum.</title>
        <authorList>
            <person name="Mitreva M."/>
        </authorList>
    </citation>
    <scope>NUCLEOTIDE SEQUENCE [LARGE SCALE GENOMIC DNA]</scope>
    <source>
        <strain evidence="6 7">Baltimore</strain>
    </source>
</reference>
<dbReference type="STRING" id="29170.A0A368H965"/>
<gene>
    <name evidence="6" type="ORF">ANCCAN_01691</name>
</gene>
<keyword evidence="3" id="KW-0539">Nucleus</keyword>
<evidence type="ECO:0000256" key="4">
    <source>
        <dbReference type="ARBA" id="ARBA00038295"/>
    </source>
</evidence>
<evidence type="ECO:0000256" key="2">
    <source>
        <dbReference type="ARBA" id="ARBA00011695"/>
    </source>
</evidence>
<dbReference type="GO" id="GO:0003682">
    <property type="term" value="F:chromatin binding"/>
    <property type="evidence" value="ECO:0007669"/>
    <property type="project" value="TreeGrafter"/>
</dbReference>
<protein>
    <submittedName>
        <fullName evidence="6">Prefoldin, alpha subunit</fullName>
    </submittedName>
</protein>
<dbReference type="GO" id="GO:0000122">
    <property type="term" value="P:negative regulation of transcription by RNA polymerase II"/>
    <property type="evidence" value="ECO:0007669"/>
    <property type="project" value="TreeGrafter"/>
</dbReference>
<dbReference type="InterPro" id="IPR004127">
    <property type="entry name" value="Prefoldin_subunit_alpha"/>
</dbReference>
<dbReference type="NCBIfam" id="TIGR00293">
    <property type="entry name" value="prefoldin subunit alpha"/>
    <property type="match status" value="1"/>
</dbReference>
<dbReference type="EMBL" id="JOJR01000008">
    <property type="protein sequence ID" value="RCN52258.1"/>
    <property type="molecule type" value="Genomic_DNA"/>
</dbReference>
<name>A0A368H965_ANCCA</name>
<dbReference type="SUPFAM" id="SSF46579">
    <property type="entry name" value="Prefoldin"/>
    <property type="match status" value="1"/>
</dbReference>